<dbReference type="CDD" id="cd18315">
    <property type="entry name" value="BTB_POZ_BAB-like"/>
    <property type="match status" value="1"/>
</dbReference>
<evidence type="ECO:0000313" key="6">
    <source>
        <dbReference type="EnsemblMetazoa" id="GBRI024250-PA"/>
    </source>
</evidence>
<dbReference type="VEuPathDB" id="VectorBase:GBRI024250"/>
<sequence length="412" mass="46289">MSVQQFCLRWNNHQPNFIAVCSSLLLNGTLVDVTLAAEGRQLQAHKIVLSACSSYFQTLFTTNPCQHPIVILKDVQYDDLKTMVDFMYYGSGERVNSEDQHNPSLDTATAGGLTLSQMSQMSFAGNAGNSALGGLAAHSLHTAKLLKEASNNDMETHPQDSDSLDDAHGHVHMQIKPEVDISGVQQSIPLDISGTTTPSEHDTPNTQSAHSGNASVCYVKNGNAKKTNSEQDRARIIEAANFDKNGMDVVFILGIAYAIAYRWIREDRDNYIKRGGKKLKIISDQVIEEMLEWLERDPKLSFKTKFKKEAFKTNISNHLHCELYTLNILCPPKNPINNLNSKRERAQYVNDLNDHIENDKQIIWLRLTNFNIFCCRMRGDSALRSLNVYIIAVNNSNTLGWDTRRDSYSAYI</sequence>
<dbReference type="Proteomes" id="UP000091820">
    <property type="component" value="Unassembled WGS sequence"/>
</dbReference>
<evidence type="ECO:0000256" key="2">
    <source>
        <dbReference type="ARBA" id="ARBA00023242"/>
    </source>
</evidence>
<protein>
    <submittedName>
        <fullName evidence="6">BTB domain-containing protein</fullName>
    </submittedName>
</protein>
<accession>A0A1A9WLT5</accession>
<evidence type="ECO:0000313" key="7">
    <source>
        <dbReference type="Proteomes" id="UP000091820"/>
    </source>
</evidence>
<dbReference type="InterPro" id="IPR051095">
    <property type="entry name" value="Dros_DevTransReg"/>
</dbReference>
<keyword evidence="4" id="KW-0732">Signal</keyword>
<dbReference type="SMART" id="SM00225">
    <property type="entry name" value="BTB"/>
    <property type="match status" value="1"/>
</dbReference>
<feature type="region of interest" description="Disordered" evidence="3">
    <location>
        <begin position="189"/>
        <end position="213"/>
    </location>
</feature>
<evidence type="ECO:0000256" key="1">
    <source>
        <dbReference type="ARBA" id="ARBA00004123"/>
    </source>
</evidence>
<dbReference type="GO" id="GO:0005634">
    <property type="term" value="C:nucleus"/>
    <property type="evidence" value="ECO:0007669"/>
    <property type="project" value="UniProtKB-SubCell"/>
</dbReference>
<dbReference type="AlphaFoldDB" id="A0A1A9WLT5"/>
<dbReference type="InterPro" id="IPR011333">
    <property type="entry name" value="SKP1/BTB/POZ_sf"/>
</dbReference>
<evidence type="ECO:0000256" key="3">
    <source>
        <dbReference type="SAM" id="MobiDB-lite"/>
    </source>
</evidence>
<dbReference type="PANTHER" id="PTHR23110">
    <property type="entry name" value="BTB DOMAIN TRANSCRIPTION FACTOR"/>
    <property type="match status" value="1"/>
</dbReference>
<reference evidence="7" key="1">
    <citation type="submission" date="2014-03" db="EMBL/GenBank/DDBJ databases">
        <authorList>
            <person name="Aksoy S."/>
            <person name="Warren W."/>
            <person name="Wilson R.K."/>
        </authorList>
    </citation>
    <scope>NUCLEOTIDE SEQUENCE [LARGE SCALE GENOMIC DNA]</scope>
    <source>
        <strain evidence="7">IAEA</strain>
    </source>
</reference>
<name>A0A1A9WLT5_9MUSC</name>
<dbReference type="PROSITE" id="PS50097">
    <property type="entry name" value="BTB"/>
    <property type="match status" value="1"/>
</dbReference>
<keyword evidence="7" id="KW-1185">Reference proteome</keyword>
<dbReference type="InterPro" id="IPR000210">
    <property type="entry name" value="BTB/POZ_dom"/>
</dbReference>
<dbReference type="SUPFAM" id="SSF54695">
    <property type="entry name" value="POZ domain"/>
    <property type="match status" value="1"/>
</dbReference>
<dbReference type="EnsemblMetazoa" id="GBRI024250-RA">
    <property type="protein sequence ID" value="GBRI024250-PA"/>
    <property type="gene ID" value="GBRI024250"/>
</dbReference>
<feature type="signal peptide" evidence="4">
    <location>
        <begin position="1"/>
        <end position="36"/>
    </location>
</feature>
<evidence type="ECO:0000256" key="4">
    <source>
        <dbReference type="SAM" id="SignalP"/>
    </source>
</evidence>
<dbReference type="PANTHER" id="PTHR23110:SF81">
    <property type="entry name" value="BTB-PROTEIN-VII, ISOFORM F-RELATED"/>
    <property type="match status" value="1"/>
</dbReference>
<dbReference type="Gene3D" id="3.30.710.10">
    <property type="entry name" value="Potassium Channel Kv1.1, Chain A"/>
    <property type="match status" value="1"/>
</dbReference>
<organism evidence="6 7">
    <name type="scientific">Glossina brevipalpis</name>
    <dbReference type="NCBI Taxonomy" id="37001"/>
    <lineage>
        <taxon>Eukaryota</taxon>
        <taxon>Metazoa</taxon>
        <taxon>Ecdysozoa</taxon>
        <taxon>Arthropoda</taxon>
        <taxon>Hexapoda</taxon>
        <taxon>Insecta</taxon>
        <taxon>Pterygota</taxon>
        <taxon>Neoptera</taxon>
        <taxon>Endopterygota</taxon>
        <taxon>Diptera</taxon>
        <taxon>Brachycera</taxon>
        <taxon>Muscomorpha</taxon>
        <taxon>Hippoboscoidea</taxon>
        <taxon>Glossinidae</taxon>
        <taxon>Glossina</taxon>
    </lineage>
</organism>
<comment type="subcellular location">
    <subcellularLocation>
        <location evidence="1">Nucleus</location>
    </subcellularLocation>
</comment>
<evidence type="ECO:0000259" key="5">
    <source>
        <dbReference type="PROSITE" id="PS50097"/>
    </source>
</evidence>
<dbReference type="STRING" id="37001.A0A1A9WLT5"/>
<keyword evidence="2" id="KW-0539">Nucleus</keyword>
<dbReference type="GO" id="GO:0006357">
    <property type="term" value="P:regulation of transcription by RNA polymerase II"/>
    <property type="evidence" value="ECO:0007669"/>
    <property type="project" value="TreeGrafter"/>
</dbReference>
<feature type="chain" id="PRO_5008400490" evidence="4">
    <location>
        <begin position="37"/>
        <end position="412"/>
    </location>
</feature>
<dbReference type="Pfam" id="PF00651">
    <property type="entry name" value="BTB"/>
    <property type="match status" value="1"/>
</dbReference>
<reference evidence="6" key="2">
    <citation type="submission" date="2020-05" db="UniProtKB">
        <authorList>
            <consortium name="EnsemblMetazoa"/>
        </authorList>
    </citation>
    <scope>IDENTIFICATION</scope>
    <source>
        <strain evidence="6">IAEA</strain>
    </source>
</reference>
<proteinExistence type="predicted"/>
<feature type="domain" description="BTB" evidence="5">
    <location>
        <begin position="31"/>
        <end position="90"/>
    </location>
</feature>